<comment type="caution">
    <text evidence="2">The sequence shown here is derived from an EMBL/GenBank/DDBJ whole genome shotgun (WGS) entry which is preliminary data.</text>
</comment>
<reference evidence="2" key="2">
    <citation type="submission" date="2023-06" db="EMBL/GenBank/DDBJ databases">
        <authorList>
            <person name="Kobayashi Y."/>
            <person name="Kayamori A."/>
            <person name="Aoki K."/>
            <person name="Shiwa Y."/>
            <person name="Fujita N."/>
            <person name="Sugita T."/>
            <person name="Iwasaki W."/>
            <person name="Tanaka N."/>
            <person name="Takashima M."/>
        </authorList>
    </citation>
    <scope>NUCLEOTIDE SEQUENCE</scope>
    <source>
        <strain evidence="2">HIS016</strain>
    </source>
</reference>
<dbReference type="GO" id="GO:0006979">
    <property type="term" value="P:response to oxidative stress"/>
    <property type="evidence" value="ECO:0007669"/>
    <property type="project" value="InterPro"/>
</dbReference>
<feature type="signal peptide" evidence="1">
    <location>
        <begin position="1"/>
        <end position="19"/>
    </location>
</feature>
<dbReference type="Proteomes" id="UP001222932">
    <property type="component" value="Unassembled WGS sequence"/>
</dbReference>
<feature type="chain" id="PRO_5042094429" evidence="1">
    <location>
        <begin position="20"/>
        <end position="101"/>
    </location>
</feature>
<accession>A0AAD3TWV8</accession>
<evidence type="ECO:0000313" key="2">
    <source>
        <dbReference type="EMBL" id="GMK57985.1"/>
    </source>
</evidence>
<dbReference type="GO" id="GO:0020037">
    <property type="term" value="F:heme binding"/>
    <property type="evidence" value="ECO:0007669"/>
    <property type="project" value="InterPro"/>
</dbReference>
<organism evidence="2 3">
    <name type="scientific">Cutaneotrichosporon spelunceum</name>
    <dbReference type="NCBI Taxonomy" id="1672016"/>
    <lineage>
        <taxon>Eukaryota</taxon>
        <taxon>Fungi</taxon>
        <taxon>Dikarya</taxon>
        <taxon>Basidiomycota</taxon>
        <taxon>Agaricomycotina</taxon>
        <taxon>Tremellomycetes</taxon>
        <taxon>Trichosporonales</taxon>
        <taxon>Trichosporonaceae</taxon>
        <taxon>Cutaneotrichosporon</taxon>
    </lineage>
</organism>
<evidence type="ECO:0000313" key="3">
    <source>
        <dbReference type="Proteomes" id="UP001222932"/>
    </source>
</evidence>
<reference evidence="2" key="1">
    <citation type="journal article" date="2023" name="BMC Genomics">
        <title>Chromosome-level genome assemblies of Cutaneotrichosporon spp. (Trichosporonales, Basidiomycota) reveal imbalanced evolution between nucleotide sequences and chromosome synteny.</title>
        <authorList>
            <person name="Kobayashi Y."/>
            <person name="Kayamori A."/>
            <person name="Aoki K."/>
            <person name="Shiwa Y."/>
            <person name="Matsutani M."/>
            <person name="Fujita N."/>
            <person name="Sugita T."/>
            <person name="Iwasaki W."/>
            <person name="Tanaka N."/>
            <person name="Takashima M."/>
        </authorList>
    </citation>
    <scope>NUCLEOTIDE SEQUENCE</scope>
    <source>
        <strain evidence="2">HIS016</strain>
    </source>
</reference>
<protein>
    <submittedName>
        <fullName evidence="2">Uncharacterized protein</fullName>
    </submittedName>
</protein>
<name>A0AAD3TWV8_9TREE</name>
<keyword evidence="1" id="KW-0732">Signal</keyword>
<dbReference type="AlphaFoldDB" id="A0AAD3TWV8"/>
<proteinExistence type="predicted"/>
<keyword evidence="3" id="KW-1185">Reference proteome</keyword>
<dbReference type="GO" id="GO:0004601">
    <property type="term" value="F:peroxidase activity"/>
    <property type="evidence" value="ECO:0007669"/>
    <property type="project" value="InterPro"/>
</dbReference>
<dbReference type="SUPFAM" id="SSF48113">
    <property type="entry name" value="Heme-dependent peroxidases"/>
    <property type="match status" value="1"/>
</dbReference>
<dbReference type="EMBL" id="BTCM01000005">
    <property type="protein sequence ID" value="GMK57985.1"/>
    <property type="molecule type" value="Genomic_DNA"/>
</dbReference>
<evidence type="ECO:0000256" key="1">
    <source>
        <dbReference type="SAM" id="SignalP"/>
    </source>
</evidence>
<gene>
    <name evidence="2" type="ORF">CspeluHIS016_0500170</name>
</gene>
<sequence>MVAWTALSILLACVVPASAPDTTKLRRLMVESRFISNISPCPVGLTNPINAVEWVRTEFYDATGYNSTPGTGGIDGSIQYELDYDNAGVTFPSTIALFKYF</sequence>
<dbReference type="InterPro" id="IPR010255">
    <property type="entry name" value="Haem_peroxidase_sf"/>
</dbReference>